<dbReference type="RefSeq" id="WP_088554455.1">
    <property type="nucleotide sequence ID" value="NZ_BDGJ01000125.1"/>
</dbReference>
<name>A0A1Z5HUT1_9FIRM</name>
<protein>
    <recommendedName>
        <fullName evidence="3">Toxin HicA</fullName>
    </recommendedName>
</protein>
<evidence type="ECO:0000313" key="1">
    <source>
        <dbReference type="EMBL" id="GAW93293.1"/>
    </source>
</evidence>
<accession>A0A1Z5HUT1</accession>
<sequence length="81" mass="9614">MTKLDKLLQKIKNNPKQVRFKELDRILIRYGFSRRQPRGGSSHYIYTKGTVRLVVPYRQPHIKSVYVERAIKILEGEIDDD</sequence>
<dbReference type="Proteomes" id="UP000197032">
    <property type="component" value="Unassembled WGS sequence"/>
</dbReference>
<evidence type="ECO:0008006" key="3">
    <source>
        <dbReference type="Google" id="ProtNLM"/>
    </source>
</evidence>
<reference evidence="2" key="1">
    <citation type="journal article" date="2017" name="Appl. Environ. Microbiol.">
        <title>Genomic Analysis of Calderihabitans maritimus KKC1, a Thermophilic, Hydrogenogenic, Carboxydotrophic Bacterium Isolated from Marine Sediment.</title>
        <authorList>
            <person name="Omae K."/>
            <person name="Yoneda Y."/>
            <person name="Fukuyama Y."/>
            <person name="Yoshida T."/>
            <person name="Sako Y."/>
        </authorList>
    </citation>
    <scope>NUCLEOTIDE SEQUENCE [LARGE SCALE GENOMIC DNA]</scope>
    <source>
        <strain evidence="2">KKC1</strain>
    </source>
</reference>
<dbReference type="EMBL" id="BDGJ01000125">
    <property type="protein sequence ID" value="GAW93293.1"/>
    <property type="molecule type" value="Genomic_DNA"/>
</dbReference>
<proteinExistence type="predicted"/>
<comment type="caution">
    <text evidence="1">The sequence shown here is derived from an EMBL/GenBank/DDBJ whole genome shotgun (WGS) entry which is preliminary data.</text>
</comment>
<dbReference type="OrthoDB" id="361893at2"/>
<dbReference type="AlphaFoldDB" id="A0A1Z5HUT1"/>
<gene>
    <name evidence="1" type="ORF">KKC1_24300</name>
</gene>
<evidence type="ECO:0000313" key="2">
    <source>
        <dbReference type="Proteomes" id="UP000197032"/>
    </source>
</evidence>
<organism evidence="1 2">
    <name type="scientific">Calderihabitans maritimus</name>
    <dbReference type="NCBI Taxonomy" id="1246530"/>
    <lineage>
        <taxon>Bacteria</taxon>
        <taxon>Bacillati</taxon>
        <taxon>Bacillota</taxon>
        <taxon>Clostridia</taxon>
        <taxon>Neomoorellales</taxon>
        <taxon>Calderihabitantaceae</taxon>
        <taxon>Calderihabitans</taxon>
    </lineage>
</organism>
<dbReference type="SUPFAM" id="SSF54786">
    <property type="entry name" value="YcfA/nrd intein domain"/>
    <property type="match status" value="1"/>
</dbReference>
<keyword evidence="2" id="KW-1185">Reference proteome</keyword>